<name>A0A2V2YLY3_9BACL</name>
<comment type="caution">
    <text evidence="1">The sequence shown here is derived from an EMBL/GenBank/DDBJ whole genome shotgun (WGS) entry which is preliminary data.</text>
</comment>
<dbReference type="AlphaFoldDB" id="A0A2V2YLY3"/>
<accession>A0A2V2YLY3</accession>
<protein>
    <submittedName>
        <fullName evidence="1">Uncharacterized protein</fullName>
    </submittedName>
</protein>
<evidence type="ECO:0000313" key="2">
    <source>
        <dbReference type="Proteomes" id="UP000246635"/>
    </source>
</evidence>
<organism evidence="1 2">
    <name type="scientific">Paenibacillus cellulosilyticus</name>
    <dbReference type="NCBI Taxonomy" id="375489"/>
    <lineage>
        <taxon>Bacteria</taxon>
        <taxon>Bacillati</taxon>
        <taxon>Bacillota</taxon>
        <taxon>Bacilli</taxon>
        <taxon>Bacillales</taxon>
        <taxon>Paenibacillaceae</taxon>
        <taxon>Paenibacillus</taxon>
    </lineage>
</organism>
<reference evidence="1 2" key="1">
    <citation type="submission" date="2018-05" db="EMBL/GenBank/DDBJ databases">
        <title>Genomic Encyclopedia of Type Strains, Phase III (KMG-III): the genomes of soil and plant-associated and newly described type strains.</title>
        <authorList>
            <person name="Whitman W."/>
        </authorList>
    </citation>
    <scope>NUCLEOTIDE SEQUENCE [LARGE SCALE GENOMIC DNA]</scope>
    <source>
        <strain evidence="1 2">CECT 5696</strain>
    </source>
</reference>
<keyword evidence="2" id="KW-1185">Reference proteome</keyword>
<sequence length="39" mass="4655">MWCFVCCVENHNIIVKITNTVIEEEKLKGEKSYEKRNPE</sequence>
<gene>
    <name evidence="1" type="ORF">DFQ01_1287</name>
</gene>
<evidence type="ECO:0000313" key="1">
    <source>
        <dbReference type="EMBL" id="PWV95295.1"/>
    </source>
</evidence>
<dbReference type="Proteomes" id="UP000246635">
    <property type="component" value="Unassembled WGS sequence"/>
</dbReference>
<proteinExistence type="predicted"/>
<dbReference type="EMBL" id="QGTQ01000028">
    <property type="protein sequence ID" value="PWV95295.1"/>
    <property type="molecule type" value="Genomic_DNA"/>
</dbReference>